<accession>A0A4Y3R704</accession>
<keyword evidence="2" id="KW-1185">Reference proteome</keyword>
<name>A0A4Y3R704_STRCI</name>
<dbReference type="InterPro" id="IPR037883">
    <property type="entry name" value="Knr4/Smi1-like_sf"/>
</dbReference>
<organism evidence="1 2">
    <name type="scientific">Streptomyces cacaoi</name>
    <dbReference type="NCBI Taxonomy" id="1898"/>
    <lineage>
        <taxon>Bacteria</taxon>
        <taxon>Bacillati</taxon>
        <taxon>Actinomycetota</taxon>
        <taxon>Actinomycetes</taxon>
        <taxon>Kitasatosporales</taxon>
        <taxon>Streptomycetaceae</taxon>
        <taxon>Streptomyces</taxon>
    </lineage>
</organism>
<dbReference type="SUPFAM" id="SSF160631">
    <property type="entry name" value="SMI1/KNR4-like"/>
    <property type="match status" value="1"/>
</dbReference>
<evidence type="ECO:0008006" key="3">
    <source>
        <dbReference type="Google" id="ProtNLM"/>
    </source>
</evidence>
<evidence type="ECO:0000313" key="2">
    <source>
        <dbReference type="Proteomes" id="UP000319210"/>
    </source>
</evidence>
<comment type="caution">
    <text evidence="1">The sequence shown here is derived from an EMBL/GenBank/DDBJ whole genome shotgun (WGS) entry which is preliminary data.</text>
</comment>
<dbReference type="EMBL" id="BJMM01000048">
    <property type="protein sequence ID" value="GEB53334.1"/>
    <property type="molecule type" value="Genomic_DNA"/>
</dbReference>
<protein>
    <recommendedName>
        <fullName evidence="3">SMI1/KNR4 family protein</fullName>
    </recommendedName>
</protein>
<dbReference type="AlphaFoldDB" id="A0A4Y3R704"/>
<dbReference type="OrthoDB" id="6058590at2"/>
<reference evidence="1 2" key="1">
    <citation type="submission" date="2019-06" db="EMBL/GenBank/DDBJ databases">
        <title>Whole genome shotgun sequence of Streptomyces cacaoi subsp. cacaoi NBRC 12748.</title>
        <authorList>
            <person name="Hosoyama A."/>
            <person name="Uohara A."/>
            <person name="Ohji S."/>
            <person name="Ichikawa N."/>
        </authorList>
    </citation>
    <scope>NUCLEOTIDE SEQUENCE [LARGE SCALE GENOMIC DNA]</scope>
    <source>
        <strain evidence="1 2">NBRC 12748</strain>
    </source>
</reference>
<dbReference type="Proteomes" id="UP000319210">
    <property type="component" value="Unassembled WGS sequence"/>
</dbReference>
<proteinExistence type="predicted"/>
<gene>
    <name evidence="1" type="ORF">SCA03_58850</name>
</gene>
<sequence length="118" mass="13607">MCDLLSGSELPDGFAYPPEFLRVVELGLTNLEPWWIFDGQQLRTRASGLKSRYPERSLVPFARREDNDDVACWDLAEGDVAVIHDFSSPGRELRQRYPDFNAWLRQAIEDLIEHGVRT</sequence>
<evidence type="ECO:0000313" key="1">
    <source>
        <dbReference type="EMBL" id="GEB53334.1"/>
    </source>
</evidence>